<gene>
    <name evidence="1" type="ORF">Q8W38_05515</name>
</gene>
<name>A0ABD5A6I9_VIBSP</name>
<evidence type="ECO:0008006" key="3">
    <source>
        <dbReference type="Google" id="ProtNLM"/>
    </source>
</evidence>
<accession>A0ABD5A6I9</accession>
<proteinExistence type="predicted"/>
<sequence>MKKIVLTVLAALIISGCGGSGDDKPKQENKKTLDDNALKVVSLVSNVDENSVFRINDYGYHHISKSMGNIDSSKLEIFDGLNGYVRSINVVSENIFLSSVYSNDDYKMRNMITYNNNGDRVTYELDTASSLVEYYQVNLVGDAVVILGDKKFYYVKDGKRYSINEEDVLNSYRTDGKHIAYISHNSDLNVMTLDEKVKIKSDGKGASLLAVDDGNVILAMTDDFKCHPIDYGIQSDIYGNYILKNCELYDTSKPERKGFSQVYHMKPIVRFNIDSEEYEPWVWITVFGDTESKVISYSEGHVFFNKIKQDIRTQNAGNLGYYKEYKGKNIPLVEMSNFCSGFEETYMYADDPVGIVKRNNSNVYCFENSYLENNGTVKNNGIKFTVNYLDASGDYVNDGHRELSLRKYNIEQRTDVNSIMVSNEKFTFAYHENRFTFDPEANIMEKFDLDEGAVFIKSMQKSETIHHYEQSDNRPKRKTPF</sequence>
<evidence type="ECO:0000313" key="1">
    <source>
        <dbReference type="EMBL" id="MDP2488779.1"/>
    </source>
</evidence>
<dbReference type="PROSITE" id="PS51257">
    <property type="entry name" value="PROKAR_LIPOPROTEIN"/>
    <property type="match status" value="1"/>
</dbReference>
<comment type="caution">
    <text evidence="1">The sequence shown here is derived from an EMBL/GenBank/DDBJ whole genome shotgun (WGS) entry which is preliminary data.</text>
</comment>
<dbReference type="RefSeq" id="WP_102491673.1">
    <property type="nucleotide sequence ID" value="NZ_JAUYVK010000004.1"/>
</dbReference>
<organism evidence="1 2">
    <name type="scientific">Vibrio splendidus</name>
    <dbReference type="NCBI Taxonomy" id="29497"/>
    <lineage>
        <taxon>Bacteria</taxon>
        <taxon>Pseudomonadati</taxon>
        <taxon>Pseudomonadota</taxon>
        <taxon>Gammaproteobacteria</taxon>
        <taxon>Vibrionales</taxon>
        <taxon>Vibrionaceae</taxon>
        <taxon>Vibrio</taxon>
    </lineage>
</organism>
<dbReference type="Proteomes" id="UP001177883">
    <property type="component" value="Unassembled WGS sequence"/>
</dbReference>
<dbReference type="EMBL" id="JAUYVK010000004">
    <property type="protein sequence ID" value="MDP2488779.1"/>
    <property type="molecule type" value="Genomic_DNA"/>
</dbReference>
<dbReference type="AlphaFoldDB" id="A0ABD5A6I9"/>
<reference evidence="1" key="1">
    <citation type="submission" date="2023-07" db="EMBL/GenBank/DDBJ databases">
        <title>Genome content predicts the carbon catabolic preferences of heterotrophic bacteria.</title>
        <authorList>
            <person name="Gralka M."/>
        </authorList>
    </citation>
    <scope>NUCLEOTIDE SEQUENCE</scope>
    <source>
        <strain evidence="1">6E03</strain>
    </source>
</reference>
<protein>
    <recommendedName>
        <fullName evidence="3">Lipoprotein</fullName>
    </recommendedName>
</protein>
<evidence type="ECO:0000313" key="2">
    <source>
        <dbReference type="Proteomes" id="UP001177883"/>
    </source>
</evidence>